<dbReference type="FunFam" id="1.25.40.10:FF:000755">
    <property type="entry name" value="Pentatricopeptide repeat-containing protein"/>
    <property type="match status" value="1"/>
</dbReference>
<dbReference type="InParanoid" id="A0A2R6QQ28"/>
<dbReference type="OMA" id="KTFSFMH"/>
<dbReference type="InterPro" id="IPR046848">
    <property type="entry name" value="E_motif"/>
</dbReference>
<dbReference type="Pfam" id="PF12854">
    <property type="entry name" value="PPR_1"/>
    <property type="match status" value="1"/>
</dbReference>
<dbReference type="GO" id="GO:0003723">
    <property type="term" value="F:RNA binding"/>
    <property type="evidence" value="ECO:0007669"/>
    <property type="project" value="InterPro"/>
</dbReference>
<dbReference type="Proteomes" id="UP000241394">
    <property type="component" value="Chromosome LG14"/>
</dbReference>
<dbReference type="InterPro" id="IPR046960">
    <property type="entry name" value="PPR_At4g14850-like_plant"/>
</dbReference>
<evidence type="ECO:0000313" key="3">
    <source>
        <dbReference type="EMBL" id="PSS12032.1"/>
    </source>
</evidence>
<dbReference type="SUPFAM" id="SSF48452">
    <property type="entry name" value="TPR-like"/>
    <property type="match status" value="1"/>
</dbReference>
<dbReference type="EMBL" id="NKQK01000014">
    <property type="protein sequence ID" value="PSS12032.1"/>
    <property type="molecule type" value="Genomic_DNA"/>
</dbReference>
<sequence>MHINVVPIDTYTLCSSLTACSDIKTVEFGKQLHTHVIKLGWSSSVFVGSALIDLYAKVLLIDDAAAVFDEMPMRNTVCANALLSGYAEAKLWAEGLELVRNMPMLKLNYDSFTLSAILLACGGLSAIELGGQAHAKMIRIVHNVVGDVFLQSSLIEMYGKCGLVQKARRVFSMAGFRIEGARKRDVVLWTSMLGVYGKNGHFKEVIGLYNEMLMEGVKPDGVAFVTVISACGHTGQVNLGIEYFESMVGDFGLDPKPEHYSCLIDLLCRAGELEKAWKLVNEMSYKANGSCTVSMWGALLSACNECGNVDLAKLAAQRALELDPQNVGIYVLLSNMYARYGMWNEISQLREVMMERLLDKDVGCSWIAVRS</sequence>
<dbReference type="NCBIfam" id="TIGR00756">
    <property type="entry name" value="PPR"/>
    <property type="match status" value="2"/>
</dbReference>
<dbReference type="Gramene" id="PSS12032">
    <property type="protein sequence ID" value="PSS12032"/>
    <property type="gene ID" value="CEY00_Acc16243"/>
</dbReference>
<proteinExistence type="predicted"/>
<dbReference type="PROSITE" id="PS51375">
    <property type="entry name" value="PPR"/>
    <property type="match status" value="2"/>
</dbReference>
<dbReference type="PANTHER" id="PTHR47926">
    <property type="entry name" value="PENTATRICOPEPTIDE REPEAT-CONTAINING PROTEIN"/>
    <property type="match status" value="1"/>
</dbReference>
<evidence type="ECO:0000313" key="4">
    <source>
        <dbReference type="Proteomes" id="UP000241394"/>
    </source>
</evidence>
<protein>
    <submittedName>
        <fullName evidence="3">Pentatricopeptide repeat-containing protein</fullName>
    </submittedName>
</protein>
<feature type="repeat" description="PPR" evidence="2">
    <location>
        <begin position="185"/>
        <end position="219"/>
    </location>
</feature>
<dbReference type="Pfam" id="PF20431">
    <property type="entry name" value="E_motif"/>
    <property type="match status" value="1"/>
</dbReference>
<dbReference type="Pfam" id="PF13041">
    <property type="entry name" value="PPR_2"/>
    <property type="match status" value="1"/>
</dbReference>
<evidence type="ECO:0000256" key="2">
    <source>
        <dbReference type="PROSITE-ProRule" id="PRU00708"/>
    </source>
</evidence>
<name>A0A2R6QQ28_ACTCC</name>
<dbReference type="STRING" id="1590841.A0A2R6QQ28"/>
<dbReference type="InterPro" id="IPR011990">
    <property type="entry name" value="TPR-like_helical_dom_sf"/>
</dbReference>
<reference evidence="4" key="2">
    <citation type="journal article" date="2018" name="BMC Genomics">
        <title>A manually annotated Actinidia chinensis var. chinensis (kiwifruit) genome highlights the challenges associated with draft genomes and gene prediction in plants.</title>
        <authorList>
            <person name="Pilkington S.M."/>
            <person name="Crowhurst R."/>
            <person name="Hilario E."/>
            <person name="Nardozza S."/>
            <person name="Fraser L."/>
            <person name="Peng Y."/>
            <person name="Gunaseelan K."/>
            <person name="Simpson R."/>
            <person name="Tahir J."/>
            <person name="Deroles S.C."/>
            <person name="Templeton K."/>
            <person name="Luo Z."/>
            <person name="Davy M."/>
            <person name="Cheng C."/>
            <person name="McNeilage M."/>
            <person name="Scaglione D."/>
            <person name="Liu Y."/>
            <person name="Zhang Q."/>
            <person name="Datson P."/>
            <person name="De Silva N."/>
            <person name="Gardiner S.E."/>
            <person name="Bassett H."/>
            <person name="Chagne D."/>
            <person name="McCallum J."/>
            <person name="Dzierzon H."/>
            <person name="Deng C."/>
            <person name="Wang Y.Y."/>
            <person name="Barron L."/>
            <person name="Manako K."/>
            <person name="Bowen J."/>
            <person name="Foster T.M."/>
            <person name="Erridge Z.A."/>
            <person name="Tiffin H."/>
            <person name="Waite C.N."/>
            <person name="Davies K.M."/>
            <person name="Grierson E.P."/>
            <person name="Laing W.A."/>
            <person name="Kirk R."/>
            <person name="Chen X."/>
            <person name="Wood M."/>
            <person name="Montefiori M."/>
            <person name="Brummell D.A."/>
            <person name="Schwinn K.E."/>
            <person name="Catanach A."/>
            <person name="Fullerton C."/>
            <person name="Li D."/>
            <person name="Meiyalaghan S."/>
            <person name="Nieuwenhuizen N."/>
            <person name="Read N."/>
            <person name="Prakash R."/>
            <person name="Hunter D."/>
            <person name="Zhang H."/>
            <person name="McKenzie M."/>
            <person name="Knabel M."/>
            <person name="Harris A."/>
            <person name="Allan A.C."/>
            <person name="Gleave A."/>
            <person name="Chen A."/>
            <person name="Janssen B.J."/>
            <person name="Plunkett B."/>
            <person name="Ampomah-Dwamena C."/>
            <person name="Voogd C."/>
            <person name="Leif D."/>
            <person name="Lafferty D."/>
            <person name="Souleyre E.J.F."/>
            <person name="Varkonyi-Gasic E."/>
            <person name="Gambi F."/>
            <person name="Hanley J."/>
            <person name="Yao J.L."/>
            <person name="Cheung J."/>
            <person name="David K.M."/>
            <person name="Warren B."/>
            <person name="Marsh K."/>
            <person name="Snowden K.C."/>
            <person name="Lin-Wang K."/>
            <person name="Brian L."/>
            <person name="Martinez-Sanchez M."/>
            <person name="Wang M."/>
            <person name="Ileperuma N."/>
            <person name="Macnee N."/>
            <person name="Campin R."/>
            <person name="McAtee P."/>
            <person name="Drummond R.S.M."/>
            <person name="Espley R.V."/>
            <person name="Ireland H.S."/>
            <person name="Wu R."/>
            <person name="Atkinson R.G."/>
            <person name="Karunairetnam S."/>
            <person name="Bulley S."/>
            <person name="Chunkath S."/>
            <person name="Hanley Z."/>
            <person name="Storey R."/>
            <person name="Thrimawithana A.H."/>
            <person name="Thomson S."/>
            <person name="David C."/>
            <person name="Testolin R."/>
            <person name="Huang H."/>
            <person name="Hellens R.P."/>
            <person name="Schaffer R.J."/>
        </authorList>
    </citation>
    <scope>NUCLEOTIDE SEQUENCE [LARGE SCALE GENOMIC DNA]</scope>
    <source>
        <strain evidence="4">cv. Red5</strain>
    </source>
</reference>
<reference evidence="3 4" key="1">
    <citation type="submission" date="2017-07" db="EMBL/GenBank/DDBJ databases">
        <title>An improved, manually edited Actinidia chinensis var. chinensis (kiwifruit) genome highlights the challenges associated with draft genomes and gene prediction in plants.</title>
        <authorList>
            <person name="Pilkington S."/>
            <person name="Crowhurst R."/>
            <person name="Hilario E."/>
            <person name="Nardozza S."/>
            <person name="Fraser L."/>
            <person name="Peng Y."/>
            <person name="Gunaseelan K."/>
            <person name="Simpson R."/>
            <person name="Tahir J."/>
            <person name="Deroles S."/>
            <person name="Templeton K."/>
            <person name="Luo Z."/>
            <person name="Davy M."/>
            <person name="Cheng C."/>
            <person name="Mcneilage M."/>
            <person name="Scaglione D."/>
            <person name="Liu Y."/>
            <person name="Zhang Q."/>
            <person name="Datson P."/>
            <person name="De Silva N."/>
            <person name="Gardiner S."/>
            <person name="Bassett H."/>
            <person name="Chagne D."/>
            <person name="Mccallum J."/>
            <person name="Dzierzon H."/>
            <person name="Deng C."/>
            <person name="Wang Y.-Y."/>
            <person name="Barron N."/>
            <person name="Manako K."/>
            <person name="Bowen J."/>
            <person name="Foster T."/>
            <person name="Erridge Z."/>
            <person name="Tiffin H."/>
            <person name="Waite C."/>
            <person name="Davies K."/>
            <person name="Grierson E."/>
            <person name="Laing W."/>
            <person name="Kirk R."/>
            <person name="Chen X."/>
            <person name="Wood M."/>
            <person name="Montefiori M."/>
            <person name="Brummell D."/>
            <person name="Schwinn K."/>
            <person name="Catanach A."/>
            <person name="Fullerton C."/>
            <person name="Li D."/>
            <person name="Meiyalaghan S."/>
            <person name="Nieuwenhuizen N."/>
            <person name="Read N."/>
            <person name="Prakash R."/>
            <person name="Hunter D."/>
            <person name="Zhang H."/>
            <person name="Mckenzie M."/>
            <person name="Knabel M."/>
            <person name="Harris A."/>
            <person name="Allan A."/>
            <person name="Chen A."/>
            <person name="Janssen B."/>
            <person name="Plunkett B."/>
            <person name="Dwamena C."/>
            <person name="Voogd C."/>
            <person name="Leif D."/>
            <person name="Lafferty D."/>
            <person name="Souleyre E."/>
            <person name="Varkonyi-Gasic E."/>
            <person name="Gambi F."/>
            <person name="Hanley J."/>
            <person name="Yao J.-L."/>
            <person name="Cheung J."/>
            <person name="David K."/>
            <person name="Warren B."/>
            <person name="Marsh K."/>
            <person name="Snowden K."/>
            <person name="Lin-Wang K."/>
            <person name="Brian L."/>
            <person name="Martinez-Sanchez M."/>
            <person name="Wang M."/>
            <person name="Ileperuma N."/>
            <person name="Macnee N."/>
            <person name="Campin R."/>
            <person name="Mcatee P."/>
            <person name="Drummond R."/>
            <person name="Espley R."/>
            <person name="Ireland H."/>
            <person name="Wu R."/>
            <person name="Atkinson R."/>
            <person name="Karunairetnam S."/>
            <person name="Bulley S."/>
            <person name="Chunkath S."/>
            <person name="Hanley Z."/>
            <person name="Storey R."/>
            <person name="Thrimawithana A."/>
            <person name="Thomson S."/>
            <person name="David C."/>
            <person name="Testolin R."/>
        </authorList>
    </citation>
    <scope>NUCLEOTIDE SEQUENCE [LARGE SCALE GENOMIC DNA]</scope>
    <source>
        <strain evidence="4">cv. Red5</strain>
        <tissue evidence="3">Young leaf</tissue>
    </source>
</reference>
<dbReference type="Gene3D" id="1.25.40.10">
    <property type="entry name" value="Tetratricopeptide repeat domain"/>
    <property type="match status" value="2"/>
</dbReference>
<dbReference type="GO" id="GO:0009451">
    <property type="term" value="P:RNA modification"/>
    <property type="evidence" value="ECO:0007669"/>
    <property type="project" value="InterPro"/>
</dbReference>
<dbReference type="OrthoDB" id="1917168at2759"/>
<keyword evidence="1" id="KW-0677">Repeat</keyword>
<feature type="repeat" description="PPR" evidence="2">
    <location>
        <begin position="256"/>
        <end position="286"/>
    </location>
</feature>
<dbReference type="FunFam" id="1.25.40.10:FF:000525">
    <property type="entry name" value="Pentatricopeptide (PPR) repeat-containing protein-like"/>
    <property type="match status" value="1"/>
</dbReference>
<keyword evidence="4" id="KW-1185">Reference proteome</keyword>
<organism evidence="3 4">
    <name type="scientific">Actinidia chinensis var. chinensis</name>
    <name type="common">Chinese soft-hair kiwi</name>
    <dbReference type="NCBI Taxonomy" id="1590841"/>
    <lineage>
        <taxon>Eukaryota</taxon>
        <taxon>Viridiplantae</taxon>
        <taxon>Streptophyta</taxon>
        <taxon>Embryophyta</taxon>
        <taxon>Tracheophyta</taxon>
        <taxon>Spermatophyta</taxon>
        <taxon>Magnoliopsida</taxon>
        <taxon>eudicotyledons</taxon>
        <taxon>Gunneridae</taxon>
        <taxon>Pentapetalae</taxon>
        <taxon>asterids</taxon>
        <taxon>Ericales</taxon>
        <taxon>Actinidiaceae</taxon>
        <taxon>Actinidia</taxon>
    </lineage>
</organism>
<evidence type="ECO:0000256" key="1">
    <source>
        <dbReference type="ARBA" id="ARBA00022737"/>
    </source>
</evidence>
<dbReference type="AlphaFoldDB" id="A0A2R6QQ28"/>
<dbReference type="InterPro" id="IPR002885">
    <property type="entry name" value="PPR_rpt"/>
</dbReference>
<dbReference type="PANTHER" id="PTHR47926:SF386">
    <property type="entry name" value="PENTATRICOPEPTIDE REPEAT-CONTAINING PROTEIN"/>
    <property type="match status" value="1"/>
</dbReference>
<accession>A0A2R6QQ28</accession>
<comment type="caution">
    <text evidence="3">The sequence shown here is derived from an EMBL/GenBank/DDBJ whole genome shotgun (WGS) entry which is preliminary data.</text>
</comment>
<gene>
    <name evidence="3" type="ORF">CEY00_Acc16243</name>
</gene>
<dbReference type="Pfam" id="PF01535">
    <property type="entry name" value="PPR"/>
    <property type="match status" value="3"/>
</dbReference>